<evidence type="ECO:0000313" key="9">
    <source>
        <dbReference type="EMBL" id="EMF10208.1"/>
    </source>
</evidence>
<dbReference type="STRING" id="692275.M3D138"/>
<evidence type="ECO:0000256" key="2">
    <source>
        <dbReference type="ARBA" id="ARBA00022723"/>
    </source>
</evidence>
<dbReference type="Pfam" id="PF13639">
    <property type="entry name" value="zf-RING_2"/>
    <property type="match status" value="1"/>
</dbReference>
<evidence type="ECO:0000256" key="7">
    <source>
        <dbReference type="PROSITE-ProRule" id="PRU00810"/>
    </source>
</evidence>
<evidence type="ECO:0000256" key="4">
    <source>
        <dbReference type="ARBA" id="ARBA00022833"/>
    </source>
</evidence>
<name>M3D138_SPHMS</name>
<evidence type="ECO:0000313" key="10">
    <source>
        <dbReference type="Proteomes" id="UP000016931"/>
    </source>
</evidence>
<evidence type="ECO:0000256" key="6">
    <source>
        <dbReference type="PROSITE-ProRule" id="PRU00175"/>
    </source>
</evidence>
<keyword evidence="2" id="KW-0479">Metal-binding</keyword>
<evidence type="ECO:0000256" key="5">
    <source>
        <dbReference type="ARBA" id="ARBA00023242"/>
    </source>
</evidence>
<dbReference type="InterPro" id="IPR003822">
    <property type="entry name" value="PAH"/>
</dbReference>
<organism evidence="9 10">
    <name type="scientific">Sphaerulina musiva (strain SO2202)</name>
    <name type="common">Poplar stem canker fungus</name>
    <name type="synonym">Septoria musiva</name>
    <dbReference type="NCBI Taxonomy" id="692275"/>
    <lineage>
        <taxon>Eukaryota</taxon>
        <taxon>Fungi</taxon>
        <taxon>Dikarya</taxon>
        <taxon>Ascomycota</taxon>
        <taxon>Pezizomycotina</taxon>
        <taxon>Dothideomycetes</taxon>
        <taxon>Dothideomycetidae</taxon>
        <taxon>Mycosphaerellales</taxon>
        <taxon>Mycosphaerellaceae</taxon>
        <taxon>Sphaerulina</taxon>
    </lineage>
</organism>
<dbReference type="InterPro" id="IPR013083">
    <property type="entry name" value="Znf_RING/FYVE/PHD"/>
</dbReference>
<dbReference type="InterPro" id="IPR001841">
    <property type="entry name" value="Znf_RING"/>
</dbReference>
<sequence length="132" mass="15336">MVVATRNDVPSEECPICFEPLLISCAIRTPCGHRFCRRCLDQWWDRSSLCPLCRQPLFQFPPAHAYLRYVSQVRAQLSHDPEIFICFTDIVATYKRGEITRQSVRHRIGTLFAEFPLLIQGFNELMPAHVQI</sequence>
<evidence type="ECO:0000259" key="8">
    <source>
        <dbReference type="PROSITE" id="PS50089"/>
    </source>
</evidence>
<protein>
    <recommendedName>
        <fullName evidence="8">RING-type domain-containing protein</fullName>
    </recommendedName>
</protein>
<comment type="subcellular location">
    <subcellularLocation>
        <location evidence="1 7">Nucleus</location>
    </subcellularLocation>
</comment>
<dbReference type="OrthoDB" id="2849579at2759"/>
<dbReference type="SMART" id="SM00184">
    <property type="entry name" value="RING"/>
    <property type="match status" value="1"/>
</dbReference>
<dbReference type="PANTHER" id="PTHR12109">
    <property type="entry name" value="RING FINGER PROTEIN 141-RELATED"/>
    <property type="match status" value="1"/>
</dbReference>
<dbReference type="EMBL" id="KB456268">
    <property type="protein sequence ID" value="EMF10208.1"/>
    <property type="molecule type" value="Genomic_DNA"/>
</dbReference>
<keyword evidence="4" id="KW-0862">Zinc</keyword>
<dbReference type="InterPro" id="IPR047126">
    <property type="entry name" value="RNF141-like"/>
</dbReference>
<dbReference type="RefSeq" id="XP_016758329.1">
    <property type="nucleotide sequence ID" value="XM_016901557.1"/>
</dbReference>
<dbReference type="GO" id="GO:0008270">
    <property type="term" value="F:zinc ion binding"/>
    <property type="evidence" value="ECO:0007669"/>
    <property type="project" value="UniProtKB-KW"/>
</dbReference>
<keyword evidence="3 6" id="KW-0863">Zinc-finger</keyword>
<dbReference type="Gene3D" id="3.30.40.10">
    <property type="entry name" value="Zinc/RING finger domain, C3HC4 (zinc finger)"/>
    <property type="match status" value="1"/>
</dbReference>
<dbReference type="PROSITE" id="PS00518">
    <property type="entry name" value="ZF_RING_1"/>
    <property type="match status" value="1"/>
</dbReference>
<evidence type="ECO:0000256" key="1">
    <source>
        <dbReference type="ARBA" id="ARBA00004123"/>
    </source>
</evidence>
<feature type="domain" description="RING-type" evidence="8">
    <location>
        <begin position="14"/>
        <end position="54"/>
    </location>
</feature>
<accession>M3D138</accession>
<dbReference type="Gene3D" id="1.20.1160.11">
    <property type="entry name" value="Paired amphipathic helix"/>
    <property type="match status" value="1"/>
</dbReference>
<dbReference type="Proteomes" id="UP000016931">
    <property type="component" value="Unassembled WGS sequence"/>
</dbReference>
<dbReference type="SUPFAM" id="SSF47762">
    <property type="entry name" value="PAH2 domain"/>
    <property type="match status" value="1"/>
</dbReference>
<keyword evidence="5 7" id="KW-0539">Nucleus</keyword>
<dbReference type="GO" id="GO:0005634">
    <property type="term" value="C:nucleus"/>
    <property type="evidence" value="ECO:0007669"/>
    <property type="project" value="UniProtKB-SubCell"/>
</dbReference>
<dbReference type="AlphaFoldDB" id="M3D138"/>
<evidence type="ECO:0000256" key="3">
    <source>
        <dbReference type="ARBA" id="ARBA00022771"/>
    </source>
</evidence>
<dbReference type="InterPro" id="IPR036600">
    <property type="entry name" value="PAH_sf"/>
</dbReference>
<dbReference type="GO" id="GO:0006355">
    <property type="term" value="P:regulation of DNA-templated transcription"/>
    <property type="evidence" value="ECO:0007669"/>
    <property type="project" value="InterPro"/>
</dbReference>
<dbReference type="PROSITE" id="PS51477">
    <property type="entry name" value="PAH"/>
    <property type="match status" value="1"/>
</dbReference>
<dbReference type="PROSITE" id="PS50089">
    <property type="entry name" value="ZF_RING_2"/>
    <property type="match status" value="1"/>
</dbReference>
<dbReference type="InterPro" id="IPR017907">
    <property type="entry name" value="Znf_RING_CS"/>
</dbReference>
<proteinExistence type="predicted"/>
<dbReference type="SUPFAM" id="SSF57850">
    <property type="entry name" value="RING/U-box"/>
    <property type="match status" value="1"/>
</dbReference>
<keyword evidence="10" id="KW-1185">Reference proteome</keyword>
<dbReference type="HOGENOM" id="CLU_1918408_0_0_1"/>
<dbReference type="GeneID" id="27898694"/>
<reference evidence="9 10" key="1">
    <citation type="journal article" date="2012" name="PLoS Pathog.">
        <title>Diverse lifestyles and strategies of plant pathogenesis encoded in the genomes of eighteen Dothideomycetes fungi.</title>
        <authorList>
            <person name="Ohm R.A."/>
            <person name="Feau N."/>
            <person name="Henrissat B."/>
            <person name="Schoch C.L."/>
            <person name="Horwitz B.A."/>
            <person name="Barry K.W."/>
            <person name="Condon B.J."/>
            <person name="Copeland A.C."/>
            <person name="Dhillon B."/>
            <person name="Glaser F."/>
            <person name="Hesse C.N."/>
            <person name="Kosti I."/>
            <person name="LaButti K."/>
            <person name="Lindquist E.A."/>
            <person name="Lucas S."/>
            <person name="Salamov A.A."/>
            <person name="Bradshaw R.E."/>
            <person name="Ciuffetti L."/>
            <person name="Hamelin R.C."/>
            <person name="Kema G.H.J."/>
            <person name="Lawrence C."/>
            <person name="Scott J.A."/>
            <person name="Spatafora J.W."/>
            <person name="Turgeon B.G."/>
            <person name="de Wit P.J.G.M."/>
            <person name="Zhong S."/>
            <person name="Goodwin S.B."/>
            <person name="Grigoriev I.V."/>
        </authorList>
    </citation>
    <scope>NUCLEOTIDE SEQUENCE [LARGE SCALE GENOMIC DNA]</scope>
    <source>
        <strain evidence="9 10">SO2202</strain>
    </source>
</reference>
<dbReference type="Pfam" id="PF02671">
    <property type="entry name" value="PAH"/>
    <property type="match status" value="1"/>
</dbReference>
<gene>
    <name evidence="9" type="ORF">SEPMUDRAFT_119925</name>
</gene>